<gene>
    <name evidence="2" type="ORF">MEDL_51611</name>
</gene>
<reference evidence="2" key="1">
    <citation type="submission" date="2021-03" db="EMBL/GenBank/DDBJ databases">
        <authorList>
            <person name="Bekaert M."/>
        </authorList>
    </citation>
    <scope>NUCLEOTIDE SEQUENCE</scope>
</reference>
<evidence type="ECO:0000313" key="3">
    <source>
        <dbReference type="Proteomes" id="UP000683360"/>
    </source>
</evidence>
<dbReference type="PANTHER" id="PTHR21329:SF3">
    <property type="entry name" value="PHOSPHATIDYLINOSITOL N-ACETYLGLUCOSAMINYLTRANSFERASE SUBUNIT Q"/>
    <property type="match status" value="1"/>
</dbReference>
<keyword evidence="1" id="KW-0812">Transmembrane</keyword>
<dbReference type="Proteomes" id="UP000683360">
    <property type="component" value="Unassembled WGS sequence"/>
</dbReference>
<name>A0A8S3U6S1_MYTED</name>
<feature type="transmembrane region" description="Helical" evidence="1">
    <location>
        <begin position="257"/>
        <end position="275"/>
    </location>
</feature>
<feature type="transmembrane region" description="Helical" evidence="1">
    <location>
        <begin position="190"/>
        <end position="211"/>
    </location>
</feature>
<feature type="transmembrane region" description="Helical" evidence="1">
    <location>
        <begin position="348"/>
        <end position="368"/>
    </location>
</feature>
<dbReference type="Pfam" id="PF05024">
    <property type="entry name" value="Gpi1"/>
    <property type="match status" value="1"/>
</dbReference>
<comment type="caution">
    <text evidence="2">The sequence shown here is derived from an EMBL/GenBank/DDBJ whole genome shotgun (WGS) entry which is preliminary data.</text>
</comment>
<keyword evidence="1" id="KW-1133">Transmembrane helix</keyword>
<dbReference type="EMBL" id="CAJPWZ010002508">
    <property type="protein sequence ID" value="CAG2239241.1"/>
    <property type="molecule type" value="Genomic_DNA"/>
</dbReference>
<dbReference type="OrthoDB" id="70250at2759"/>
<accession>A0A8S3U6S1</accession>
<dbReference type="PANTHER" id="PTHR21329">
    <property type="entry name" value="PHOSPHATIDYLINOSITOL N-ACETYLGLUCOSAMINYLTRANSFERASE SUBUNIT Q-RELATED"/>
    <property type="match status" value="1"/>
</dbReference>
<sequence length="578" mass="66644">MGLNQDYADLRINTSNLIEAYTEMEFKDSFSINKENNVWTVFIPYQFLSLPSCQLYGKVHRNCHRIYVLSVGMLDNNLDAQVVGEWTCDISQPIRYSNKISSENIWISVYKLDTGQLDCILISGKSRTCVDCILFNPQNILESYFLQSSDMIQDENNMIQPLVSYSTVICDNENQQHSASSQIINYLNNINMSSIFLQVLTVLYSILTVLIDNRFTRTGLLKSITEIPSFCQHLILKKKKLYSAKTSKNKLFETQNVVSQTVLDVLLGILVMIFLTQNGWIDSITNHFFLWTEKVASELDILLNWLMGAPAGLKLNKPLTEFLGHFFMYHIYLWKGYLHLLKPPVFNTLLWCSSCVGVLGLSAQICLLKDIISTTTLHIYCYYVYAARLYRLQVYVLSALWRLFRGKKWNVLRRRVDSASFDVDQLFVGTLLFTIFLFLLPTTALYYTVFTLLRMVVLLFQGFLSTVLRMVVLLFQGFLSTVVYIINHVPMYSILLWVIGSNKVSGEISLEVVLSDKVTDCQVFSLQVHKVPLRKIMKMSSSNQIDSMSQPLLSWKHFLLNLMKGHLVYPWIDLHKQL</sequence>
<organism evidence="2 3">
    <name type="scientific">Mytilus edulis</name>
    <name type="common">Blue mussel</name>
    <dbReference type="NCBI Taxonomy" id="6550"/>
    <lineage>
        <taxon>Eukaryota</taxon>
        <taxon>Metazoa</taxon>
        <taxon>Spiralia</taxon>
        <taxon>Lophotrochozoa</taxon>
        <taxon>Mollusca</taxon>
        <taxon>Bivalvia</taxon>
        <taxon>Autobranchia</taxon>
        <taxon>Pteriomorphia</taxon>
        <taxon>Mytilida</taxon>
        <taxon>Mytiloidea</taxon>
        <taxon>Mytilidae</taxon>
        <taxon>Mytilinae</taxon>
        <taxon>Mytilus</taxon>
    </lineage>
</organism>
<dbReference type="AlphaFoldDB" id="A0A8S3U6S1"/>
<dbReference type="InterPro" id="IPR007720">
    <property type="entry name" value="PigQ/GPI1"/>
</dbReference>
<feature type="transmembrane region" description="Helical" evidence="1">
    <location>
        <begin position="426"/>
        <end position="449"/>
    </location>
</feature>
<dbReference type="GO" id="GO:0016020">
    <property type="term" value="C:membrane"/>
    <property type="evidence" value="ECO:0007669"/>
    <property type="project" value="InterPro"/>
</dbReference>
<proteinExistence type="predicted"/>
<dbReference type="GO" id="GO:0006506">
    <property type="term" value="P:GPI anchor biosynthetic process"/>
    <property type="evidence" value="ECO:0007669"/>
    <property type="project" value="InterPro"/>
</dbReference>
<keyword evidence="3" id="KW-1185">Reference proteome</keyword>
<evidence type="ECO:0000313" key="2">
    <source>
        <dbReference type="EMBL" id="CAG2239241.1"/>
    </source>
</evidence>
<keyword evidence="1" id="KW-0472">Membrane</keyword>
<dbReference type="GO" id="GO:0005783">
    <property type="term" value="C:endoplasmic reticulum"/>
    <property type="evidence" value="ECO:0007669"/>
    <property type="project" value="TreeGrafter"/>
</dbReference>
<evidence type="ECO:0000256" key="1">
    <source>
        <dbReference type="SAM" id="Phobius"/>
    </source>
</evidence>
<feature type="transmembrane region" description="Helical" evidence="1">
    <location>
        <begin position="380"/>
        <end position="404"/>
    </location>
</feature>
<protein>
    <submittedName>
        <fullName evidence="2">PIGQ</fullName>
    </submittedName>
</protein>
<feature type="transmembrane region" description="Helical" evidence="1">
    <location>
        <begin position="481"/>
        <end position="499"/>
    </location>
</feature>
<feature type="transmembrane region" description="Helical" evidence="1">
    <location>
        <begin position="456"/>
        <end position="475"/>
    </location>
</feature>